<evidence type="ECO:0000313" key="1">
    <source>
        <dbReference type="EMBL" id="AIE90450.1"/>
    </source>
</evidence>
<gene>
    <name evidence="1" type="primary">TDO2</name>
</gene>
<dbReference type="GO" id="GO:0046872">
    <property type="term" value="F:metal ion binding"/>
    <property type="evidence" value="ECO:0007669"/>
    <property type="project" value="InterPro"/>
</dbReference>
<dbReference type="PANTHER" id="PTHR10138">
    <property type="entry name" value="TRYPTOPHAN 2,3-DIOXYGENASE"/>
    <property type="match status" value="1"/>
</dbReference>
<accession>A0A075FGJ3</accession>
<dbReference type="GO" id="GO:0020037">
    <property type="term" value="F:heme binding"/>
    <property type="evidence" value="ECO:0007669"/>
    <property type="project" value="InterPro"/>
</dbReference>
<reference evidence="1" key="1">
    <citation type="journal article" date="2014" name="Genome Biol. Evol.">
        <title>Pangenome evidence for extensive interdomain horizontal transfer affecting lineage core and shell genes in uncultured planktonic thaumarchaeota and euryarchaeota.</title>
        <authorList>
            <person name="Deschamps P."/>
            <person name="Zivanovic Y."/>
            <person name="Moreira D."/>
            <person name="Rodriguez-Valera F."/>
            <person name="Lopez-Garcia P."/>
        </authorList>
    </citation>
    <scope>NUCLEOTIDE SEQUENCE</scope>
</reference>
<dbReference type="PANTHER" id="PTHR10138:SF0">
    <property type="entry name" value="TRYPTOPHAN 2,3-DIOXYGENASE"/>
    <property type="match status" value="1"/>
</dbReference>
<organism evidence="1">
    <name type="scientific">uncultured marine group II/III euryarchaeote AD1000_04_B09</name>
    <dbReference type="NCBI Taxonomy" id="1457704"/>
    <lineage>
        <taxon>Archaea</taxon>
        <taxon>Methanobacteriati</taxon>
        <taxon>Methanobacteriota</taxon>
        <taxon>environmental samples</taxon>
    </lineage>
</organism>
<dbReference type="EC" id="1.13.11.11" evidence="1"/>
<dbReference type="AlphaFoldDB" id="A0A075FGJ3"/>
<dbReference type="InterPro" id="IPR037217">
    <property type="entry name" value="Trp/Indoleamine_2_3_dOase-like"/>
</dbReference>
<dbReference type="Gene3D" id="1.20.58.480">
    <property type="match status" value="1"/>
</dbReference>
<dbReference type="GO" id="GO:0004833">
    <property type="term" value="F:L-tryptophan 2,3-dioxygenase activity"/>
    <property type="evidence" value="ECO:0007669"/>
    <property type="project" value="UniProtKB-EC"/>
</dbReference>
<keyword evidence="1" id="KW-0560">Oxidoreductase</keyword>
<dbReference type="Gene3D" id="1.10.287.3810">
    <property type="match status" value="1"/>
</dbReference>
<dbReference type="GO" id="GO:0019441">
    <property type="term" value="P:L-tryptophan catabolic process to kynurenine"/>
    <property type="evidence" value="ECO:0007669"/>
    <property type="project" value="InterPro"/>
</dbReference>
<keyword evidence="1" id="KW-0223">Dioxygenase</keyword>
<dbReference type="Pfam" id="PF03301">
    <property type="entry name" value="Trp_dioxygenase"/>
    <property type="match status" value="1"/>
</dbReference>
<dbReference type="InterPro" id="IPR004981">
    <property type="entry name" value="Trp_2_3_dOase"/>
</dbReference>
<name>A0A075FGJ3_9EURY</name>
<dbReference type="EMBL" id="KF900310">
    <property type="protein sequence ID" value="AIE90450.1"/>
    <property type="molecule type" value="Genomic_DNA"/>
</dbReference>
<sequence>MGEGDHGNRTYADYLRLHELLELQSEERVINSDEMHFIIVHQTFELWFKQVIRELSEARDILGQVPVPEDDIPRAVDHLGRTTEIFRLMANQWTVLETLTPQGFLAFRDVLGSASGFESFQMREFEILLGLENEDRIGGMDPISSFRRMAEGDERGAATLARLEEALSRPSLYESLMNWVERTPIMGSAYDSDGDDGAVRDYVESHLESHRSIGEAASKRASGWGAGDPGKMAARITAAHEGAVSFLMPEGEVSRARAGLLFIESYRELPLLTWPRKLIDAIVELEESMVKWRHAHARMVERIMGRRIGTGGTSGVDYLDATSQYRIFKDLWAVRTLLIKPQERPPLQNAEFYGYSADS</sequence>
<dbReference type="SUPFAM" id="SSF140959">
    <property type="entry name" value="Indolic compounds 2,3-dioxygenase-like"/>
    <property type="match status" value="1"/>
</dbReference>
<proteinExistence type="inferred from homology"/>
<dbReference type="GO" id="GO:0019442">
    <property type="term" value="P:L-tryptophan catabolic process to acetyl-CoA"/>
    <property type="evidence" value="ECO:0007669"/>
    <property type="project" value="TreeGrafter"/>
</dbReference>
<protein>
    <submittedName>
        <fullName evidence="1">Tryptophan 2,3-dioxygenase (TDO2)</fullName>
        <ecNumber evidence="1">1.13.11.11</ecNumber>
    </submittedName>
</protein>
<dbReference type="HAMAP" id="MF_01972">
    <property type="entry name" value="T23O"/>
    <property type="match status" value="1"/>
</dbReference>